<keyword evidence="3" id="KW-1185">Reference proteome</keyword>
<proteinExistence type="predicted"/>
<gene>
    <name evidence="2" type="ORF">FXV83_05370</name>
</gene>
<dbReference type="EMBL" id="VSTH01000018">
    <property type="protein sequence ID" value="TYO67411.1"/>
    <property type="molecule type" value="Genomic_DNA"/>
</dbReference>
<evidence type="ECO:0000313" key="2">
    <source>
        <dbReference type="EMBL" id="TYO67411.1"/>
    </source>
</evidence>
<feature type="region of interest" description="Disordered" evidence="1">
    <location>
        <begin position="63"/>
        <end position="183"/>
    </location>
</feature>
<comment type="caution">
    <text evidence="2">The sequence shown here is derived from an EMBL/GenBank/DDBJ whole genome shotgun (WGS) entry which is preliminary data.</text>
</comment>
<sequence length="183" mass="20277">MARKLKSYQTSLGFYDQAVAAPSMKAALEAWGAQSNLFHQGVARQTEDPEVVAATMAKPGVVLRRPVGSTGPFKEHPDLPTDLADSGVNERRSRSKPKRQAAPKVSERERGQAAAKFEREWKRQEAERRKEEAAQARERARRTNLGRAPLEVHLGPTPEVQPAPAPLDRPVVRTSWPSSPSRL</sequence>
<feature type="compositionally biased region" description="Basic and acidic residues" evidence="1">
    <location>
        <begin position="105"/>
        <end position="138"/>
    </location>
</feature>
<evidence type="ECO:0000313" key="3">
    <source>
        <dbReference type="Proteomes" id="UP000324797"/>
    </source>
</evidence>
<name>A0A5S4YSP2_9BRAD</name>
<dbReference type="Proteomes" id="UP000324797">
    <property type="component" value="Unassembled WGS sequence"/>
</dbReference>
<accession>A0A5S4YSP2</accession>
<evidence type="ECO:0000256" key="1">
    <source>
        <dbReference type="SAM" id="MobiDB-lite"/>
    </source>
</evidence>
<organism evidence="2 3">
    <name type="scientific">Bradyrhizobium hipponense</name>
    <dbReference type="NCBI Taxonomy" id="2605638"/>
    <lineage>
        <taxon>Bacteria</taxon>
        <taxon>Pseudomonadati</taxon>
        <taxon>Pseudomonadota</taxon>
        <taxon>Alphaproteobacteria</taxon>
        <taxon>Hyphomicrobiales</taxon>
        <taxon>Nitrobacteraceae</taxon>
        <taxon>Bradyrhizobium</taxon>
    </lineage>
</organism>
<reference evidence="2 3" key="1">
    <citation type="submission" date="2019-08" db="EMBL/GenBank/DDBJ databases">
        <title>Bradyrhizobium hipponensis sp. nov., a rhizobium isolated from a Lupinus angustifolius root nodule in Tunisia.</title>
        <authorList>
            <person name="Off K."/>
            <person name="Rejili M."/>
            <person name="Mars M."/>
            <person name="Brachmann A."/>
            <person name="Marin M."/>
        </authorList>
    </citation>
    <scope>NUCLEOTIDE SEQUENCE [LARGE SCALE GENOMIC DNA]</scope>
    <source>
        <strain evidence="3">aSej3</strain>
    </source>
</reference>
<protein>
    <submittedName>
        <fullName evidence="2">Cell envelope biogenesis protein TolA</fullName>
    </submittedName>
</protein>
<dbReference type="RefSeq" id="WP_148738168.1">
    <property type="nucleotide sequence ID" value="NZ_VSTH01000018.1"/>
</dbReference>
<dbReference type="AlphaFoldDB" id="A0A5S4YSP2"/>